<evidence type="ECO:0000256" key="1">
    <source>
        <dbReference type="ARBA" id="ARBA00022723"/>
    </source>
</evidence>
<organism evidence="6">
    <name type="scientific">Ditylum brightwellii</name>
    <dbReference type="NCBI Taxonomy" id="49249"/>
    <lineage>
        <taxon>Eukaryota</taxon>
        <taxon>Sar</taxon>
        <taxon>Stramenopiles</taxon>
        <taxon>Ochrophyta</taxon>
        <taxon>Bacillariophyta</taxon>
        <taxon>Mediophyceae</taxon>
        <taxon>Lithodesmiophycidae</taxon>
        <taxon>Lithodesmiales</taxon>
        <taxon>Lithodesmiaceae</taxon>
        <taxon>Ditylum</taxon>
    </lineage>
</organism>
<dbReference type="Gene3D" id="3.30.40.10">
    <property type="entry name" value="Zinc/RING finger domain, C3HC4 (zinc finger)"/>
    <property type="match status" value="1"/>
</dbReference>
<gene>
    <name evidence="6" type="ORF">DBRI00130_LOCUS31419</name>
</gene>
<dbReference type="SMART" id="SM00249">
    <property type="entry name" value="PHD"/>
    <property type="match status" value="1"/>
</dbReference>
<evidence type="ECO:0000256" key="2">
    <source>
        <dbReference type="ARBA" id="ARBA00022771"/>
    </source>
</evidence>
<dbReference type="PROSITE" id="PS50016">
    <property type="entry name" value="ZF_PHD_2"/>
    <property type="match status" value="1"/>
</dbReference>
<dbReference type="InterPro" id="IPR011011">
    <property type="entry name" value="Znf_FYVE_PHD"/>
</dbReference>
<dbReference type="AlphaFoldDB" id="A0A7S4VXZ5"/>
<reference evidence="6" key="1">
    <citation type="submission" date="2021-01" db="EMBL/GenBank/DDBJ databases">
        <authorList>
            <person name="Corre E."/>
            <person name="Pelletier E."/>
            <person name="Niang G."/>
            <person name="Scheremetjew M."/>
            <person name="Finn R."/>
            <person name="Kale V."/>
            <person name="Holt S."/>
            <person name="Cochrane G."/>
            <person name="Meng A."/>
            <person name="Brown T."/>
            <person name="Cohen L."/>
        </authorList>
    </citation>
    <scope>NUCLEOTIDE SEQUENCE</scope>
    <source>
        <strain evidence="6">GSO104</strain>
    </source>
</reference>
<feature type="domain" description="PHD-type" evidence="5">
    <location>
        <begin position="119"/>
        <end position="166"/>
    </location>
</feature>
<dbReference type="InterPro" id="IPR019786">
    <property type="entry name" value="Zinc_finger_PHD-type_CS"/>
</dbReference>
<keyword evidence="1" id="KW-0479">Metal-binding</keyword>
<evidence type="ECO:0000256" key="3">
    <source>
        <dbReference type="ARBA" id="ARBA00022833"/>
    </source>
</evidence>
<name>A0A7S4VXZ5_9STRA</name>
<keyword evidence="2 4" id="KW-0863">Zinc-finger</keyword>
<dbReference type="InterPro" id="IPR001965">
    <property type="entry name" value="Znf_PHD"/>
</dbReference>
<protein>
    <recommendedName>
        <fullName evidence="5">PHD-type domain-containing protein</fullName>
    </recommendedName>
</protein>
<dbReference type="PANTHER" id="PTHR24102:SF28">
    <property type="entry name" value="PHD-TYPE DOMAIN-CONTAINING PROTEIN"/>
    <property type="match status" value="1"/>
</dbReference>
<evidence type="ECO:0000259" key="5">
    <source>
        <dbReference type="PROSITE" id="PS50016"/>
    </source>
</evidence>
<dbReference type="EMBL" id="HBNS01040307">
    <property type="protein sequence ID" value="CAE4638533.1"/>
    <property type="molecule type" value="Transcribed_RNA"/>
</dbReference>
<keyword evidence="3" id="KW-0862">Zinc</keyword>
<dbReference type="InterPro" id="IPR019787">
    <property type="entry name" value="Znf_PHD-finger"/>
</dbReference>
<dbReference type="Pfam" id="PF00628">
    <property type="entry name" value="PHD"/>
    <property type="match status" value="1"/>
</dbReference>
<evidence type="ECO:0000256" key="4">
    <source>
        <dbReference type="PROSITE-ProRule" id="PRU00146"/>
    </source>
</evidence>
<dbReference type="SUPFAM" id="SSF57903">
    <property type="entry name" value="FYVE/PHD zinc finger"/>
    <property type="match status" value="1"/>
</dbReference>
<dbReference type="PROSITE" id="PS01359">
    <property type="entry name" value="ZF_PHD_1"/>
    <property type="match status" value="1"/>
</dbReference>
<accession>A0A7S4VXZ5</accession>
<dbReference type="GO" id="GO:0008270">
    <property type="term" value="F:zinc ion binding"/>
    <property type="evidence" value="ECO:0007669"/>
    <property type="project" value="UniProtKB-KW"/>
</dbReference>
<proteinExistence type="predicted"/>
<evidence type="ECO:0000313" key="6">
    <source>
        <dbReference type="EMBL" id="CAE4638533.1"/>
    </source>
</evidence>
<sequence>MAAISGKLNFVHLTVPHNKKEAGMVALHENNYSFPGFYEALNKVTPLDGSDWNQEERGLFHVLTLDSRKDLHTVSKKMGKSMNNCLTYYLGKYKHSDGYRFTKEICVQEREDKKSRGNAEACAVCKEGGNLLICDTCEFGFHLDCVRPPLLNIPEGNWDCDDCLNMKLLEMRSTLLKETDVLQRDSDGKKTGNAHADTKIEDSIMKLTAEYGNNKEKCLGGVASDGGLKAAEVSTNKTTCTFKDEDNHEKEDVLSLKCHHEATRKLAETFRKFFQNSNII</sequence>
<dbReference type="PANTHER" id="PTHR24102">
    <property type="entry name" value="PHD FINGER PROTEIN"/>
    <property type="match status" value="1"/>
</dbReference>
<dbReference type="InterPro" id="IPR013083">
    <property type="entry name" value="Znf_RING/FYVE/PHD"/>
</dbReference>